<evidence type="ECO:0000256" key="1">
    <source>
        <dbReference type="SAM" id="MobiDB-lite"/>
    </source>
</evidence>
<proteinExistence type="predicted"/>
<feature type="non-terminal residue" evidence="2">
    <location>
        <position position="1"/>
    </location>
</feature>
<feature type="non-terminal residue" evidence="2">
    <location>
        <position position="259"/>
    </location>
</feature>
<keyword evidence="3" id="KW-1185">Reference proteome</keyword>
<organism evidence="2 3">
    <name type="scientific">Dendrothele bispora (strain CBS 962.96)</name>
    <dbReference type="NCBI Taxonomy" id="1314807"/>
    <lineage>
        <taxon>Eukaryota</taxon>
        <taxon>Fungi</taxon>
        <taxon>Dikarya</taxon>
        <taxon>Basidiomycota</taxon>
        <taxon>Agaricomycotina</taxon>
        <taxon>Agaricomycetes</taxon>
        <taxon>Agaricomycetidae</taxon>
        <taxon>Agaricales</taxon>
        <taxon>Agaricales incertae sedis</taxon>
        <taxon>Dendrothele</taxon>
    </lineage>
</organism>
<sequence>IDREAAIDQEEPVYDSGSDAEPDPELQIKRKRKKGKSPLETWDQDFLTYFIATTKCRRIPWNIFFSNESKMSLFTAPPGSRCCDNCQPEDFPVEVVTLEMPYPTRIGRSAKPSEDLQDAISAALRAWRSQTIDRDYPGQRMVTSRKILSDDVIRKIVERPSAVSQHGTEVFYHIIPWQWGVFKYGTEVVDIVRHQVSLFPDPNQVAREEQERERAYQRLLEAARKQERTQLVSFFEECWDEMYNLESGETIIVGRGKNK</sequence>
<dbReference type="EMBL" id="ML179221">
    <property type="protein sequence ID" value="THU94536.1"/>
    <property type="molecule type" value="Genomic_DNA"/>
</dbReference>
<gene>
    <name evidence="2" type="ORF">K435DRAFT_573818</name>
</gene>
<feature type="region of interest" description="Disordered" evidence="1">
    <location>
        <begin position="1"/>
        <end position="34"/>
    </location>
</feature>
<name>A0A4S8LXY5_DENBC</name>
<dbReference type="Proteomes" id="UP000297245">
    <property type="component" value="Unassembled WGS sequence"/>
</dbReference>
<evidence type="ECO:0000313" key="3">
    <source>
        <dbReference type="Proteomes" id="UP000297245"/>
    </source>
</evidence>
<feature type="compositionally biased region" description="Acidic residues" evidence="1">
    <location>
        <begin position="7"/>
        <end position="24"/>
    </location>
</feature>
<reference evidence="2 3" key="1">
    <citation type="journal article" date="2019" name="Nat. Ecol. Evol.">
        <title>Megaphylogeny resolves global patterns of mushroom evolution.</title>
        <authorList>
            <person name="Varga T."/>
            <person name="Krizsan K."/>
            <person name="Foldi C."/>
            <person name="Dima B."/>
            <person name="Sanchez-Garcia M."/>
            <person name="Sanchez-Ramirez S."/>
            <person name="Szollosi G.J."/>
            <person name="Szarkandi J.G."/>
            <person name="Papp V."/>
            <person name="Albert L."/>
            <person name="Andreopoulos W."/>
            <person name="Angelini C."/>
            <person name="Antonin V."/>
            <person name="Barry K.W."/>
            <person name="Bougher N.L."/>
            <person name="Buchanan P."/>
            <person name="Buyck B."/>
            <person name="Bense V."/>
            <person name="Catcheside P."/>
            <person name="Chovatia M."/>
            <person name="Cooper J."/>
            <person name="Damon W."/>
            <person name="Desjardin D."/>
            <person name="Finy P."/>
            <person name="Geml J."/>
            <person name="Haridas S."/>
            <person name="Hughes K."/>
            <person name="Justo A."/>
            <person name="Karasinski D."/>
            <person name="Kautmanova I."/>
            <person name="Kiss B."/>
            <person name="Kocsube S."/>
            <person name="Kotiranta H."/>
            <person name="LaButti K.M."/>
            <person name="Lechner B.E."/>
            <person name="Liimatainen K."/>
            <person name="Lipzen A."/>
            <person name="Lukacs Z."/>
            <person name="Mihaltcheva S."/>
            <person name="Morgado L.N."/>
            <person name="Niskanen T."/>
            <person name="Noordeloos M.E."/>
            <person name="Ohm R.A."/>
            <person name="Ortiz-Santana B."/>
            <person name="Ovrebo C."/>
            <person name="Racz N."/>
            <person name="Riley R."/>
            <person name="Savchenko A."/>
            <person name="Shiryaev A."/>
            <person name="Soop K."/>
            <person name="Spirin V."/>
            <person name="Szebenyi C."/>
            <person name="Tomsovsky M."/>
            <person name="Tulloss R.E."/>
            <person name="Uehling J."/>
            <person name="Grigoriev I.V."/>
            <person name="Vagvolgyi C."/>
            <person name="Papp T."/>
            <person name="Martin F.M."/>
            <person name="Miettinen O."/>
            <person name="Hibbett D.S."/>
            <person name="Nagy L.G."/>
        </authorList>
    </citation>
    <scope>NUCLEOTIDE SEQUENCE [LARGE SCALE GENOMIC DNA]</scope>
    <source>
        <strain evidence="2 3">CBS 962.96</strain>
    </source>
</reference>
<accession>A0A4S8LXY5</accession>
<dbReference type="AlphaFoldDB" id="A0A4S8LXY5"/>
<dbReference type="OrthoDB" id="10261556at2759"/>
<evidence type="ECO:0000313" key="2">
    <source>
        <dbReference type="EMBL" id="THU94536.1"/>
    </source>
</evidence>
<protein>
    <submittedName>
        <fullName evidence="2">Uncharacterized protein</fullName>
    </submittedName>
</protein>